<dbReference type="EMBL" id="LGGX01000002">
    <property type="protein sequence ID" value="KUK87934.1"/>
    <property type="molecule type" value="Genomic_DNA"/>
</dbReference>
<accession>A0A101I3Q3</accession>
<dbReference type="GO" id="GO:0006220">
    <property type="term" value="P:pyrimidine nucleotide metabolic process"/>
    <property type="evidence" value="ECO:0007669"/>
    <property type="project" value="UniProtKB-UniRule"/>
</dbReference>
<evidence type="ECO:0000256" key="2">
    <source>
        <dbReference type="ARBA" id="ARBA00022679"/>
    </source>
</evidence>
<organism evidence="10 11">
    <name type="scientific">candidate division TA06 bacterium 34_109</name>
    <dbReference type="NCBI Taxonomy" id="1635277"/>
    <lineage>
        <taxon>Bacteria</taxon>
        <taxon>Bacteria division TA06</taxon>
    </lineage>
</organism>
<dbReference type="CDD" id="cd02020">
    <property type="entry name" value="CMPK"/>
    <property type="match status" value="1"/>
</dbReference>
<sequence length="224" mass="25690">MNFVIAIDGPAASGKTTTAKEVAKKLNITYLDTGAMYRAFAYYVLSNSMDIEDEDVINGVVEKVKIELENVDGQIRVLLNKEDVSDRIRNEMISQAASKVSTYPKVREHLVKLQREVGEKYPLVAEGRDIGTVVFPKADLKFFFDCSVEERAKRRYREYLEKGMDIDIEKLKKEIIERDNRDRRRENAPLRMAEDAILIDTTNLSKEEQIDIVIQEAKKRKAGL</sequence>
<dbReference type="InterPro" id="IPR027417">
    <property type="entry name" value="P-loop_NTPase"/>
</dbReference>
<feature type="domain" description="Cytidylate kinase" evidence="9">
    <location>
        <begin position="5"/>
        <end position="218"/>
    </location>
</feature>
<evidence type="ECO:0000259" key="9">
    <source>
        <dbReference type="Pfam" id="PF02224"/>
    </source>
</evidence>
<dbReference type="NCBIfam" id="TIGR00017">
    <property type="entry name" value="cmk"/>
    <property type="match status" value="1"/>
</dbReference>
<keyword evidence="5 8" id="KW-0067">ATP-binding</keyword>
<evidence type="ECO:0000256" key="3">
    <source>
        <dbReference type="ARBA" id="ARBA00022741"/>
    </source>
</evidence>
<dbReference type="PANTHER" id="PTHR21299">
    <property type="entry name" value="CYTIDYLATE KINASE/PANTOATE-BETA-ALANINE LIGASE"/>
    <property type="match status" value="1"/>
</dbReference>
<dbReference type="GO" id="GO:0036431">
    <property type="term" value="F:dCMP kinase activity"/>
    <property type="evidence" value="ECO:0007669"/>
    <property type="project" value="InterPro"/>
</dbReference>
<dbReference type="Gene3D" id="3.40.50.300">
    <property type="entry name" value="P-loop containing nucleotide triphosphate hydrolases"/>
    <property type="match status" value="1"/>
</dbReference>
<evidence type="ECO:0000256" key="5">
    <source>
        <dbReference type="ARBA" id="ARBA00022840"/>
    </source>
</evidence>
<dbReference type="GO" id="GO:0036430">
    <property type="term" value="F:CMP kinase activity"/>
    <property type="evidence" value="ECO:0007669"/>
    <property type="project" value="RHEA"/>
</dbReference>
<evidence type="ECO:0000256" key="7">
    <source>
        <dbReference type="ARBA" id="ARBA00048478"/>
    </source>
</evidence>
<evidence type="ECO:0000256" key="8">
    <source>
        <dbReference type="HAMAP-Rule" id="MF_00238"/>
    </source>
</evidence>
<keyword evidence="8" id="KW-0963">Cytoplasm</keyword>
<keyword evidence="2 8" id="KW-0808">Transferase</keyword>
<gene>
    <name evidence="8" type="primary">cmk</name>
    <name evidence="10" type="ORF">XE03_0453</name>
</gene>
<name>A0A101I3Q3_UNCT6</name>
<dbReference type="SUPFAM" id="SSF52540">
    <property type="entry name" value="P-loop containing nucleoside triphosphate hydrolases"/>
    <property type="match status" value="1"/>
</dbReference>
<protein>
    <recommendedName>
        <fullName evidence="8">Cytidylate kinase</fullName>
        <shortName evidence="8">CK</shortName>
        <ecNumber evidence="8">2.7.4.25</ecNumber>
    </recommendedName>
    <alternativeName>
        <fullName evidence="8">Cytidine monophosphate kinase</fullName>
        <shortName evidence="8">CMP kinase</shortName>
    </alternativeName>
</protein>
<reference evidence="11" key="1">
    <citation type="journal article" date="2015" name="MBio">
        <title>Genome-Resolved Metagenomic Analysis Reveals Roles for Candidate Phyla and Other Microbial Community Members in Biogeochemical Transformations in Oil Reservoirs.</title>
        <authorList>
            <person name="Hu P."/>
            <person name="Tom L."/>
            <person name="Singh A."/>
            <person name="Thomas B.C."/>
            <person name="Baker B.J."/>
            <person name="Piceno Y.M."/>
            <person name="Andersen G.L."/>
            <person name="Banfield J.F."/>
        </authorList>
    </citation>
    <scope>NUCLEOTIDE SEQUENCE [LARGE SCALE GENOMIC DNA]</scope>
</reference>
<dbReference type="GO" id="GO:0005524">
    <property type="term" value="F:ATP binding"/>
    <property type="evidence" value="ECO:0007669"/>
    <property type="project" value="UniProtKB-UniRule"/>
</dbReference>
<feature type="binding site" evidence="8">
    <location>
        <begin position="9"/>
        <end position="17"/>
    </location>
    <ligand>
        <name>ATP</name>
        <dbReference type="ChEBI" id="CHEBI:30616"/>
    </ligand>
</feature>
<evidence type="ECO:0000313" key="10">
    <source>
        <dbReference type="EMBL" id="KUK87934.1"/>
    </source>
</evidence>
<evidence type="ECO:0000256" key="6">
    <source>
        <dbReference type="ARBA" id="ARBA00047615"/>
    </source>
</evidence>
<comment type="caution">
    <text evidence="10">The sequence shown here is derived from an EMBL/GenBank/DDBJ whole genome shotgun (WGS) entry which is preliminary data.</text>
</comment>
<dbReference type="GO" id="GO:0015949">
    <property type="term" value="P:nucleobase-containing small molecule interconversion"/>
    <property type="evidence" value="ECO:0007669"/>
    <property type="project" value="TreeGrafter"/>
</dbReference>
<proteinExistence type="inferred from homology"/>
<evidence type="ECO:0000256" key="1">
    <source>
        <dbReference type="ARBA" id="ARBA00009427"/>
    </source>
</evidence>
<comment type="catalytic activity">
    <reaction evidence="7 8">
        <text>CMP + ATP = CDP + ADP</text>
        <dbReference type="Rhea" id="RHEA:11600"/>
        <dbReference type="ChEBI" id="CHEBI:30616"/>
        <dbReference type="ChEBI" id="CHEBI:58069"/>
        <dbReference type="ChEBI" id="CHEBI:60377"/>
        <dbReference type="ChEBI" id="CHEBI:456216"/>
        <dbReference type="EC" id="2.7.4.25"/>
    </reaction>
</comment>
<dbReference type="PANTHER" id="PTHR21299:SF2">
    <property type="entry name" value="CYTIDYLATE KINASE"/>
    <property type="match status" value="1"/>
</dbReference>
<keyword evidence="3 8" id="KW-0547">Nucleotide-binding</keyword>
<dbReference type="EC" id="2.7.4.25" evidence="8"/>
<dbReference type="PATRIC" id="fig|1635277.3.peg.461"/>
<dbReference type="InterPro" id="IPR011994">
    <property type="entry name" value="Cytidylate_kinase_dom"/>
</dbReference>
<evidence type="ECO:0000313" key="11">
    <source>
        <dbReference type="Proteomes" id="UP000053467"/>
    </source>
</evidence>
<comment type="catalytic activity">
    <reaction evidence="6 8">
        <text>dCMP + ATP = dCDP + ADP</text>
        <dbReference type="Rhea" id="RHEA:25094"/>
        <dbReference type="ChEBI" id="CHEBI:30616"/>
        <dbReference type="ChEBI" id="CHEBI:57566"/>
        <dbReference type="ChEBI" id="CHEBI:58593"/>
        <dbReference type="ChEBI" id="CHEBI:456216"/>
        <dbReference type="EC" id="2.7.4.25"/>
    </reaction>
</comment>
<dbReference type="GO" id="GO:0005829">
    <property type="term" value="C:cytosol"/>
    <property type="evidence" value="ECO:0007669"/>
    <property type="project" value="TreeGrafter"/>
</dbReference>
<comment type="subcellular location">
    <subcellularLocation>
        <location evidence="8">Cytoplasm</location>
    </subcellularLocation>
</comment>
<dbReference type="Proteomes" id="UP000053467">
    <property type="component" value="Unassembled WGS sequence"/>
</dbReference>
<dbReference type="HAMAP" id="MF_00238">
    <property type="entry name" value="Cytidyl_kinase_type1"/>
    <property type="match status" value="1"/>
</dbReference>
<dbReference type="Pfam" id="PF02224">
    <property type="entry name" value="Cytidylate_kin"/>
    <property type="match status" value="1"/>
</dbReference>
<dbReference type="InterPro" id="IPR003136">
    <property type="entry name" value="Cytidylate_kin"/>
</dbReference>
<dbReference type="AlphaFoldDB" id="A0A101I3Q3"/>
<evidence type="ECO:0000256" key="4">
    <source>
        <dbReference type="ARBA" id="ARBA00022777"/>
    </source>
</evidence>
<keyword evidence="4 8" id="KW-0418">Kinase</keyword>
<comment type="similarity">
    <text evidence="1 8">Belongs to the cytidylate kinase family. Type 1 subfamily.</text>
</comment>